<organism evidence="2 3">
    <name type="scientific">Bradyrhizobium jicamae</name>
    <dbReference type="NCBI Taxonomy" id="280332"/>
    <lineage>
        <taxon>Bacteria</taxon>
        <taxon>Pseudomonadati</taxon>
        <taxon>Pseudomonadota</taxon>
        <taxon>Alphaproteobacteria</taxon>
        <taxon>Hyphomicrobiales</taxon>
        <taxon>Nitrobacteraceae</taxon>
        <taxon>Bradyrhizobium</taxon>
    </lineage>
</organism>
<comment type="caution">
    <text evidence="2">The sequence shown here is derived from an EMBL/GenBank/DDBJ whole genome shotgun (WGS) entry which is preliminary data.</text>
</comment>
<keyword evidence="1" id="KW-1133">Transmembrane helix</keyword>
<evidence type="ECO:0000313" key="2">
    <source>
        <dbReference type="EMBL" id="MBR0801710.1"/>
    </source>
</evidence>
<feature type="transmembrane region" description="Helical" evidence="1">
    <location>
        <begin position="6"/>
        <end position="25"/>
    </location>
</feature>
<proteinExistence type="predicted"/>
<keyword evidence="3" id="KW-1185">Reference proteome</keyword>
<reference evidence="3" key="1">
    <citation type="journal article" date="2021" name="ISME J.">
        <title>Evolutionary origin and ecological implication of a unique nif island in free-living Bradyrhizobium lineages.</title>
        <authorList>
            <person name="Tao J."/>
        </authorList>
    </citation>
    <scope>NUCLEOTIDE SEQUENCE [LARGE SCALE GENOMIC DNA]</scope>
    <source>
        <strain evidence="3">SZCCT0434</strain>
    </source>
</reference>
<evidence type="ECO:0000256" key="1">
    <source>
        <dbReference type="SAM" id="Phobius"/>
    </source>
</evidence>
<sequence>MKALETFAIYVTPFLVLGLAARLLLQRYVVDLADLQKLAGPKRKPRRVFLLGSWRTEK</sequence>
<keyword evidence="1" id="KW-0812">Transmembrane</keyword>
<accession>A0ABS5FY15</accession>
<dbReference type="EMBL" id="JAFCJH010000099">
    <property type="protein sequence ID" value="MBR0801710.1"/>
    <property type="molecule type" value="Genomic_DNA"/>
</dbReference>
<evidence type="ECO:0000313" key="3">
    <source>
        <dbReference type="Proteomes" id="UP001315278"/>
    </source>
</evidence>
<dbReference type="Proteomes" id="UP001315278">
    <property type="component" value="Unassembled WGS sequence"/>
</dbReference>
<gene>
    <name evidence="2" type="ORF">JQ615_40920</name>
</gene>
<name>A0ABS5FY15_9BRAD</name>
<dbReference type="RefSeq" id="WP_212495641.1">
    <property type="nucleotide sequence ID" value="NZ_JAFCJH010000099.1"/>
</dbReference>
<protein>
    <submittedName>
        <fullName evidence="2">Uncharacterized protein</fullName>
    </submittedName>
</protein>
<keyword evidence="1" id="KW-0472">Membrane</keyword>